<dbReference type="Proteomes" id="UP000286402">
    <property type="component" value="Unassembled WGS sequence"/>
</dbReference>
<sequence>MKNYTIKLKMNRLFTTAALLCALSLGFTSCSKDDDKVEQVEPEYQAKVMVKDGETVDLTKVSKTINTQGTIKRTGNTYSLRNFKQFTIGEDGKATTTAAQTYYFDFKENDGLNASDFIVSFNAKSSNVDLITNNVKGYTLSFIDKAFEDVKSTDQFTSASNNLLGLQSSYAPNVIGWANYTGQPNHQVLAVANRTIIISKEGKPFFKIRMNNVYENETMNREIAPNNYFFYSIDYQEFK</sequence>
<evidence type="ECO:0000313" key="3">
    <source>
        <dbReference type="Proteomes" id="UP000286402"/>
    </source>
</evidence>
<dbReference type="AlphaFoldDB" id="A0A420FG41"/>
<proteinExistence type="predicted"/>
<keyword evidence="3" id="KW-1185">Reference proteome</keyword>
<evidence type="ECO:0008006" key="4">
    <source>
        <dbReference type="Google" id="ProtNLM"/>
    </source>
</evidence>
<feature type="chain" id="PRO_5019513875" description="Heme-binding HmuY-like protein" evidence="1">
    <location>
        <begin position="33"/>
        <end position="239"/>
    </location>
</feature>
<dbReference type="EMBL" id="MCAQ01000028">
    <property type="protein sequence ID" value="RKF31811.1"/>
    <property type="molecule type" value="Genomic_DNA"/>
</dbReference>
<keyword evidence="1" id="KW-0732">Signal</keyword>
<reference evidence="2 3" key="1">
    <citation type="submission" date="2016-07" db="EMBL/GenBank/DDBJ databases">
        <title>Genome analysis of Sphingobacterium siyangense T12B17.</title>
        <authorList>
            <person name="Xu D."/>
            <person name="Su Y."/>
            <person name="Zheng S."/>
        </authorList>
    </citation>
    <scope>NUCLEOTIDE SEQUENCE [LARGE SCALE GENOMIC DNA]</scope>
    <source>
        <strain evidence="2 3">T12B17</strain>
    </source>
</reference>
<evidence type="ECO:0000256" key="1">
    <source>
        <dbReference type="SAM" id="SignalP"/>
    </source>
</evidence>
<protein>
    <recommendedName>
        <fullName evidence="4">Heme-binding HmuY-like protein</fullName>
    </recommendedName>
</protein>
<gene>
    <name evidence="2" type="ORF">BCY89_16765</name>
</gene>
<comment type="caution">
    <text evidence="2">The sequence shown here is derived from an EMBL/GenBank/DDBJ whole genome shotgun (WGS) entry which is preliminary data.</text>
</comment>
<evidence type="ECO:0000313" key="2">
    <source>
        <dbReference type="EMBL" id="RKF31811.1"/>
    </source>
</evidence>
<name>A0A420FG41_9SPHI</name>
<accession>A0A420FG41</accession>
<organism evidence="2 3">
    <name type="scientific">Sphingobacterium siyangense</name>
    <dbReference type="NCBI Taxonomy" id="459529"/>
    <lineage>
        <taxon>Bacteria</taxon>
        <taxon>Pseudomonadati</taxon>
        <taxon>Bacteroidota</taxon>
        <taxon>Sphingobacteriia</taxon>
        <taxon>Sphingobacteriales</taxon>
        <taxon>Sphingobacteriaceae</taxon>
        <taxon>Sphingobacterium</taxon>
    </lineage>
</organism>
<feature type="signal peptide" evidence="1">
    <location>
        <begin position="1"/>
        <end position="32"/>
    </location>
</feature>
<dbReference type="PROSITE" id="PS51257">
    <property type="entry name" value="PROKAR_LIPOPROTEIN"/>
    <property type="match status" value="1"/>
</dbReference>